<dbReference type="EMBL" id="NQJD01000047">
    <property type="protein sequence ID" value="TAA73947.1"/>
    <property type="molecule type" value="Genomic_DNA"/>
</dbReference>
<keyword evidence="1" id="KW-1133">Transmembrane helix</keyword>
<gene>
    <name evidence="2" type="ORF">CDV28_1476</name>
</gene>
<evidence type="ECO:0000313" key="2">
    <source>
        <dbReference type="EMBL" id="TAA73947.1"/>
    </source>
</evidence>
<evidence type="ECO:0000313" key="3">
    <source>
        <dbReference type="Proteomes" id="UP000316238"/>
    </source>
</evidence>
<reference evidence="2" key="1">
    <citation type="submission" date="2017-07" db="EMBL/GenBank/DDBJ databases">
        <title>The cable genome - Insights into the physiology and evolution of filamentous bacteria capable of sulfide oxidation via long distance electron transfer.</title>
        <authorList>
            <person name="Thorup C."/>
            <person name="Bjerg J.T."/>
            <person name="Schreiber L."/>
            <person name="Nielsen L.P."/>
            <person name="Kjeldsen K.U."/>
            <person name="Boesen T."/>
            <person name="Boggild A."/>
            <person name="Meysman F."/>
            <person name="Geelhoed J."/>
            <person name="Schramm A."/>
        </authorList>
    </citation>
    <scope>NUCLEOTIDE SEQUENCE [LARGE SCALE GENOMIC DNA]</scope>
    <source>
        <strain evidence="2">GS</strain>
    </source>
</reference>
<keyword evidence="3" id="KW-1185">Reference proteome</keyword>
<evidence type="ECO:0000256" key="1">
    <source>
        <dbReference type="SAM" id="Phobius"/>
    </source>
</evidence>
<keyword evidence="1" id="KW-0472">Membrane</keyword>
<dbReference type="Proteomes" id="UP000316238">
    <property type="component" value="Unassembled WGS sequence"/>
</dbReference>
<protein>
    <submittedName>
        <fullName evidence="2">Uncharacterized protein</fullName>
    </submittedName>
</protein>
<feature type="transmembrane region" description="Helical" evidence="1">
    <location>
        <begin position="41"/>
        <end position="60"/>
    </location>
</feature>
<sequence>MQLMNLLRQFSRVVAIITDWLLIGSGLLLVFIALVRIDVVLARYFLLCCGLLFSGFGFWFRHQRLRKQN</sequence>
<proteinExistence type="predicted"/>
<comment type="caution">
    <text evidence="2">The sequence shown here is derived from an EMBL/GenBank/DDBJ whole genome shotgun (WGS) entry which is preliminary data.</text>
</comment>
<feature type="transmembrane region" description="Helical" evidence="1">
    <location>
        <begin position="12"/>
        <end position="35"/>
    </location>
</feature>
<organism evidence="2 3">
    <name type="scientific">Candidatus Electronema aureum</name>
    <dbReference type="NCBI Taxonomy" id="2005002"/>
    <lineage>
        <taxon>Bacteria</taxon>
        <taxon>Pseudomonadati</taxon>
        <taxon>Thermodesulfobacteriota</taxon>
        <taxon>Desulfobulbia</taxon>
        <taxon>Desulfobulbales</taxon>
        <taxon>Desulfobulbaceae</taxon>
        <taxon>Candidatus Electronema</taxon>
    </lineage>
</organism>
<accession>A0A521FYT9</accession>
<keyword evidence="1" id="KW-0812">Transmembrane</keyword>
<dbReference type="AlphaFoldDB" id="A0A521FYT9"/>
<name>A0A521FYT9_9BACT</name>